<dbReference type="SUPFAM" id="SSF51246">
    <property type="entry name" value="Rudiment single hybrid motif"/>
    <property type="match status" value="1"/>
</dbReference>
<keyword evidence="5 17" id="KW-0444">Lipid biosynthesis</keyword>
<dbReference type="PANTHER" id="PTHR48095">
    <property type="entry name" value="PYRUVATE CARBOXYLASE SUBUNIT A"/>
    <property type="match status" value="1"/>
</dbReference>
<evidence type="ECO:0000256" key="17">
    <source>
        <dbReference type="RuleBase" id="RU365063"/>
    </source>
</evidence>
<dbReference type="InterPro" id="IPR005482">
    <property type="entry name" value="Biotin_COase_C"/>
</dbReference>
<dbReference type="GO" id="GO:0006633">
    <property type="term" value="P:fatty acid biosynthetic process"/>
    <property type="evidence" value="ECO:0007669"/>
    <property type="project" value="UniProtKB-KW"/>
</dbReference>
<evidence type="ECO:0000256" key="9">
    <source>
        <dbReference type="ARBA" id="ARBA00022832"/>
    </source>
</evidence>
<evidence type="ECO:0000259" key="18">
    <source>
        <dbReference type="PROSITE" id="PS50975"/>
    </source>
</evidence>
<dbReference type="PROSITE" id="PS50975">
    <property type="entry name" value="ATP_GRASP"/>
    <property type="match status" value="1"/>
</dbReference>
<evidence type="ECO:0000256" key="13">
    <source>
        <dbReference type="ARBA" id="ARBA00023160"/>
    </source>
</evidence>
<evidence type="ECO:0000256" key="12">
    <source>
        <dbReference type="ARBA" id="ARBA00023098"/>
    </source>
</evidence>
<evidence type="ECO:0000259" key="19">
    <source>
        <dbReference type="PROSITE" id="PS50979"/>
    </source>
</evidence>
<protein>
    <recommendedName>
        <fullName evidence="4 17">Biotin carboxylase</fullName>
        <ecNumber evidence="4 17">6.3.4.14</ecNumber>
    </recommendedName>
    <alternativeName>
        <fullName evidence="17">Acetyl-coenzyme A carboxylase biotin carboxylase subunit A</fullName>
    </alternativeName>
</protein>
<dbReference type="InterPro" id="IPR011761">
    <property type="entry name" value="ATP-grasp"/>
</dbReference>
<evidence type="ECO:0000313" key="20">
    <source>
        <dbReference type="EMBL" id="OQB73191.1"/>
    </source>
</evidence>
<dbReference type="Gene3D" id="3.30.470.20">
    <property type="entry name" value="ATP-grasp fold, B domain"/>
    <property type="match status" value="1"/>
</dbReference>
<dbReference type="Pfam" id="PF02785">
    <property type="entry name" value="Biotin_carb_C"/>
    <property type="match status" value="1"/>
</dbReference>
<dbReference type="InterPro" id="IPR016185">
    <property type="entry name" value="PreATP-grasp_dom_sf"/>
</dbReference>
<dbReference type="AlphaFoldDB" id="A0A1V6C8J4"/>
<evidence type="ECO:0000256" key="4">
    <source>
        <dbReference type="ARBA" id="ARBA00013263"/>
    </source>
</evidence>
<dbReference type="GO" id="GO:0004075">
    <property type="term" value="F:biotin carboxylase activity"/>
    <property type="evidence" value="ECO:0007669"/>
    <property type="project" value="UniProtKB-EC"/>
</dbReference>
<keyword evidence="14 17" id="KW-0092">Biotin</keyword>
<feature type="domain" description="Biotin carboxylation" evidence="19">
    <location>
        <begin position="1"/>
        <end position="444"/>
    </location>
</feature>
<dbReference type="Gene3D" id="3.30.1490.20">
    <property type="entry name" value="ATP-grasp fold, A domain"/>
    <property type="match status" value="1"/>
</dbReference>
<proteinExistence type="predicted"/>
<dbReference type="InterPro" id="IPR051602">
    <property type="entry name" value="ACC_Biotin_Carboxylase"/>
</dbReference>
<name>A0A1V6C8J4_UNCT6</name>
<dbReference type="PANTHER" id="PTHR48095:SF2">
    <property type="entry name" value="BIOTIN CARBOXYLASE, CHLOROPLASTIC"/>
    <property type="match status" value="1"/>
</dbReference>
<comment type="catalytic activity">
    <reaction evidence="15 17">
        <text>N(6)-biotinyl-L-lysyl-[protein] + hydrogencarbonate + ATP = N(6)-carboxybiotinyl-L-lysyl-[protein] + ADP + phosphate + H(+)</text>
        <dbReference type="Rhea" id="RHEA:13501"/>
        <dbReference type="Rhea" id="RHEA-COMP:10505"/>
        <dbReference type="Rhea" id="RHEA-COMP:10506"/>
        <dbReference type="ChEBI" id="CHEBI:15378"/>
        <dbReference type="ChEBI" id="CHEBI:17544"/>
        <dbReference type="ChEBI" id="CHEBI:30616"/>
        <dbReference type="ChEBI" id="CHEBI:43474"/>
        <dbReference type="ChEBI" id="CHEBI:83144"/>
        <dbReference type="ChEBI" id="CHEBI:83145"/>
        <dbReference type="ChEBI" id="CHEBI:456216"/>
        <dbReference type="EC" id="6.3.4.14"/>
    </reaction>
</comment>
<evidence type="ECO:0000256" key="2">
    <source>
        <dbReference type="ARBA" id="ARBA00004956"/>
    </source>
</evidence>
<comment type="caution">
    <text evidence="20">The sequence shown here is derived from an EMBL/GenBank/DDBJ whole genome shotgun (WGS) entry which is preliminary data.</text>
</comment>
<accession>A0A1V6C8J4</accession>
<dbReference type="FunFam" id="3.30.1490.20:FF:000003">
    <property type="entry name" value="acetyl-CoA carboxylase isoform X1"/>
    <property type="match status" value="1"/>
</dbReference>
<gene>
    <name evidence="20" type="primary">accC</name>
    <name evidence="20" type="ORF">BWX89_01077</name>
</gene>
<keyword evidence="7" id="KW-0479">Metal-binding</keyword>
<comment type="subunit">
    <text evidence="3 17">Acetyl-CoA carboxylase is a heterohexamer of biotin carboxyl carrier protein, biotin carboxylase and the two subunits of carboxyl transferase in a 2:2 complex.</text>
</comment>
<dbReference type="InterPro" id="IPR005479">
    <property type="entry name" value="CPAse_ATP-bd"/>
</dbReference>
<keyword evidence="6 17" id="KW-0436">Ligase</keyword>
<dbReference type="InterPro" id="IPR013815">
    <property type="entry name" value="ATP_grasp_subdomain_1"/>
</dbReference>
<keyword evidence="9 17" id="KW-0276">Fatty acid metabolism</keyword>
<dbReference type="Pfam" id="PF02786">
    <property type="entry name" value="CPSase_L_D2"/>
    <property type="match status" value="1"/>
</dbReference>
<dbReference type="UniPathway" id="UPA00655">
    <property type="reaction ID" value="UER00711"/>
</dbReference>
<feature type="domain" description="ATP-grasp" evidence="18">
    <location>
        <begin position="120"/>
        <end position="315"/>
    </location>
</feature>
<evidence type="ECO:0000256" key="15">
    <source>
        <dbReference type="ARBA" id="ARBA00048600"/>
    </source>
</evidence>
<dbReference type="InterPro" id="IPR011054">
    <property type="entry name" value="Rudment_hybrid_motif"/>
</dbReference>
<comment type="function">
    <text evidence="1 17">This protein is a component of the acetyl coenzyme A carboxylase complex; first, biotin carboxylase catalyzes the carboxylation of the carrier protein and then the transcarboxylase transfers the carboxyl group to form malonyl-CoA.</text>
</comment>
<dbReference type="PROSITE" id="PS00867">
    <property type="entry name" value="CPSASE_2"/>
    <property type="match status" value="1"/>
</dbReference>
<evidence type="ECO:0000256" key="8">
    <source>
        <dbReference type="ARBA" id="ARBA00022741"/>
    </source>
</evidence>
<dbReference type="NCBIfam" id="NF006367">
    <property type="entry name" value="PRK08591.1"/>
    <property type="match status" value="1"/>
</dbReference>
<keyword evidence="11" id="KW-0460">Magnesium</keyword>
<dbReference type="GO" id="GO:0005524">
    <property type="term" value="F:ATP binding"/>
    <property type="evidence" value="ECO:0007669"/>
    <property type="project" value="UniProtKB-UniRule"/>
</dbReference>
<dbReference type="InterPro" id="IPR004549">
    <property type="entry name" value="Acetyl_CoA_COase_biotin_COase"/>
</dbReference>
<evidence type="ECO:0000256" key="7">
    <source>
        <dbReference type="ARBA" id="ARBA00022723"/>
    </source>
</evidence>
<keyword evidence="8 16" id="KW-0547">Nucleotide-binding</keyword>
<dbReference type="NCBIfam" id="TIGR00514">
    <property type="entry name" value="accC"/>
    <property type="match status" value="1"/>
</dbReference>
<dbReference type="Proteomes" id="UP000485562">
    <property type="component" value="Unassembled WGS sequence"/>
</dbReference>
<dbReference type="Gene3D" id="3.40.50.20">
    <property type="match status" value="1"/>
</dbReference>
<evidence type="ECO:0000256" key="16">
    <source>
        <dbReference type="PROSITE-ProRule" id="PRU00409"/>
    </source>
</evidence>
<evidence type="ECO:0000256" key="6">
    <source>
        <dbReference type="ARBA" id="ARBA00022598"/>
    </source>
</evidence>
<dbReference type="EC" id="6.3.4.14" evidence="4 17"/>
<dbReference type="InterPro" id="IPR005481">
    <property type="entry name" value="BC-like_N"/>
</dbReference>
<dbReference type="GO" id="GO:0046872">
    <property type="term" value="F:metal ion binding"/>
    <property type="evidence" value="ECO:0007669"/>
    <property type="project" value="UniProtKB-KW"/>
</dbReference>
<sequence>MLKRVFVANRGEIALRIIRACRDLGITSIIGYSEADKDSLPVNLADEKICIGPASPLESYLNIPSILSAMDVMHVDSVHPGYGFLSENPFFVEICNSSRITFIGPSADNLRLMGNKSEARRTVSKNRLPVVPGVDNLVDIEDACKQAKKIGFPVMIKASAGGGGRGMRVARNQDEFRIHWSACQQEAKIAFDNPSLYIEKFIERPRHIEIQVLADEKGNVFVFPERDCSLQRRHQKLIEETPSPVVDVYIRKKLQKIARKICKVINYTSAGTIEFLMGGRYAFFMEMNTRIQVEHPITEMITNFDLVKSQIEIASGEKIPYRHNFVGFTGHSIECRINAEDPEKNFLPSPGKIKKLILPGGPGIRVDTHIYQDYIIPPYYDSLIAKLISYGRTREEAIARMQRALQEMKVDGVATTIDFYKKVLEHPVFQSGRYYVGWLEKIQEDSKNSGKNQ</sequence>
<dbReference type="SMART" id="SM00878">
    <property type="entry name" value="Biotin_carb_C"/>
    <property type="match status" value="1"/>
</dbReference>
<dbReference type="InterPro" id="IPR011764">
    <property type="entry name" value="Biotin_carboxylation_dom"/>
</dbReference>
<reference evidence="20" key="1">
    <citation type="submission" date="2017-02" db="EMBL/GenBank/DDBJ databases">
        <title>Delving into the versatile metabolic prowess of the omnipresent phylum Bacteroidetes.</title>
        <authorList>
            <person name="Nobu M.K."/>
            <person name="Mei R."/>
            <person name="Narihiro T."/>
            <person name="Kuroda K."/>
            <person name="Liu W.-T."/>
        </authorList>
    </citation>
    <scope>NUCLEOTIDE SEQUENCE</scope>
    <source>
        <strain evidence="20">ADurb.Bin131</strain>
    </source>
</reference>
<comment type="pathway">
    <text evidence="2 17">Lipid metabolism; malonyl-CoA biosynthesis; malonyl-CoA from acetyl-CoA: step 1/1.</text>
</comment>
<dbReference type="SUPFAM" id="SSF56059">
    <property type="entry name" value="Glutathione synthetase ATP-binding domain-like"/>
    <property type="match status" value="1"/>
</dbReference>
<evidence type="ECO:0000256" key="3">
    <source>
        <dbReference type="ARBA" id="ARBA00011750"/>
    </source>
</evidence>
<dbReference type="EMBL" id="MWDQ01000092">
    <property type="protein sequence ID" value="OQB73191.1"/>
    <property type="molecule type" value="Genomic_DNA"/>
</dbReference>
<dbReference type="GO" id="GO:2001295">
    <property type="term" value="P:malonyl-CoA biosynthetic process"/>
    <property type="evidence" value="ECO:0007669"/>
    <property type="project" value="UniProtKB-UniPathway"/>
</dbReference>
<evidence type="ECO:0000256" key="10">
    <source>
        <dbReference type="ARBA" id="ARBA00022840"/>
    </source>
</evidence>
<evidence type="ECO:0000256" key="14">
    <source>
        <dbReference type="ARBA" id="ARBA00023267"/>
    </source>
</evidence>
<dbReference type="Pfam" id="PF00289">
    <property type="entry name" value="Biotin_carb_N"/>
    <property type="match status" value="1"/>
</dbReference>
<organism evidence="20">
    <name type="scientific">candidate division TA06 bacterium ADurb.Bin131</name>
    <dbReference type="NCBI Taxonomy" id="1852827"/>
    <lineage>
        <taxon>Bacteria</taxon>
        <taxon>Bacteria division TA06</taxon>
    </lineage>
</organism>
<dbReference type="PROSITE" id="PS50979">
    <property type="entry name" value="BC"/>
    <property type="match status" value="1"/>
</dbReference>
<keyword evidence="13 17" id="KW-0275">Fatty acid biosynthesis</keyword>
<evidence type="ECO:0000256" key="1">
    <source>
        <dbReference type="ARBA" id="ARBA00003761"/>
    </source>
</evidence>
<keyword evidence="12 17" id="KW-0443">Lipid metabolism</keyword>
<dbReference type="PROSITE" id="PS00866">
    <property type="entry name" value="CPSASE_1"/>
    <property type="match status" value="1"/>
</dbReference>
<evidence type="ECO:0000256" key="11">
    <source>
        <dbReference type="ARBA" id="ARBA00022842"/>
    </source>
</evidence>
<evidence type="ECO:0000256" key="5">
    <source>
        <dbReference type="ARBA" id="ARBA00022516"/>
    </source>
</evidence>
<keyword evidence="10 16" id="KW-0067">ATP-binding</keyword>
<dbReference type="SUPFAM" id="SSF52440">
    <property type="entry name" value="PreATP-grasp domain"/>
    <property type="match status" value="1"/>
</dbReference>